<evidence type="ECO:0000256" key="1">
    <source>
        <dbReference type="SAM" id="Coils"/>
    </source>
</evidence>
<dbReference type="Pfam" id="PF18758">
    <property type="entry name" value="KDZ"/>
    <property type="match status" value="1"/>
</dbReference>
<evidence type="ECO:0000313" key="5">
    <source>
        <dbReference type="Proteomes" id="UP000613580"/>
    </source>
</evidence>
<feature type="coiled-coil region" evidence="1">
    <location>
        <begin position="602"/>
        <end position="629"/>
    </location>
</feature>
<keyword evidence="5" id="KW-1185">Reference proteome</keyword>
<dbReference type="OrthoDB" id="3257768at2759"/>
<dbReference type="Proteomes" id="UP000613580">
    <property type="component" value="Unassembled WGS sequence"/>
</dbReference>
<dbReference type="InterPro" id="IPR040521">
    <property type="entry name" value="KDZ"/>
</dbReference>
<feature type="region of interest" description="Disordered" evidence="2">
    <location>
        <begin position="1"/>
        <end position="35"/>
    </location>
</feature>
<gene>
    <name evidence="4" type="ORF">HMN09_00474700</name>
</gene>
<proteinExistence type="predicted"/>
<evidence type="ECO:0000259" key="3">
    <source>
        <dbReference type="Pfam" id="PF18803"/>
    </source>
</evidence>
<dbReference type="AlphaFoldDB" id="A0A8H6WG33"/>
<organism evidence="4 5">
    <name type="scientific">Mycena chlorophos</name>
    <name type="common">Agaric fungus</name>
    <name type="synonym">Agaricus chlorophos</name>
    <dbReference type="NCBI Taxonomy" id="658473"/>
    <lineage>
        <taxon>Eukaryota</taxon>
        <taxon>Fungi</taxon>
        <taxon>Dikarya</taxon>
        <taxon>Basidiomycota</taxon>
        <taxon>Agaricomycotina</taxon>
        <taxon>Agaricomycetes</taxon>
        <taxon>Agaricomycetidae</taxon>
        <taxon>Agaricales</taxon>
        <taxon>Marasmiineae</taxon>
        <taxon>Mycenaceae</taxon>
        <taxon>Mycena</taxon>
    </lineage>
</organism>
<accession>A0A8H6WG33</accession>
<feature type="domain" description="CxC2-like cysteine cluster KDZ transposase-associated" evidence="3">
    <location>
        <begin position="219"/>
        <end position="325"/>
    </location>
</feature>
<evidence type="ECO:0000256" key="2">
    <source>
        <dbReference type="SAM" id="MobiDB-lite"/>
    </source>
</evidence>
<dbReference type="CDD" id="cd19757">
    <property type="entry name" value="Bbox1"/>
    <property type="match status" value="1"/>
</dbReference>
<keyword evidence="1" id="KW-0175">Coiled coil</keyword>
<evidence type="ECO:0000313" key="4">
    <source>
        <dbReference type="EMBL" id="KAF7317384.1"/>
    </source>
</evidence>
<dbReference type="Pfam" id="PF18803">
    <property type="entry name" value="CxC2"/>
    <property type="match status" value="1"/>
</dbReference>
<dbReference type="InterPro" id="IPR041457">
    <property type="entry name" value="CxC2_KDZ-assoc"/>
</dbReference>
<dbReference type="EMBL" id="JACAZE010000005">
    <property type="protein sequence ID" value="KAF7317384.1"/>
    <property type="molecule type" value="Genomic_DNA"/>
</dbReference>
<protein>
    <submittedName>
        <fullName evidence="4">CxC2 domain-containing protein</fullName>
    </submittedName>
</protein>
<sequence length="1105" mass="124859">MPKDESKAANVSEPRRHRKKTQPAPPPAGTQKMRFSLVDLQEEPPEDVPMRAYVDVFNAKGSHSHRQAIHIAPTSPVKDARRELMSFTPIPGPVFAASPSVDEDDGYTMTLLGEETNEPEPQATPKNADPSPADRALAEWREHRDRYLSLLLWHDGRGTLPEGIGCSRCGNEQRQAVARCVDCATGDLMCEDCCVDFHVEHPLHWIEIWNGTFFQRRSLHSLGLRLQLGHRPRQPCPNPTPAHSKFVVLHINGIHLVAVDFCGCNLQRDSHHVQLLRRRWFPSTTDQPRTCATFACLDTFQTLSLKAKTTPYDYYGVLECLTDGSGLKPVSRYRVFLRMAREYRHLQMLKRAGRGHAADGVAGTGIGELAVRCPACPRPDINLPSDWRTRDEANAGLYILYIAIDACFRLKRRAISSVLRDPALVPGWAYFVEPEPYRQYLLTVTDQKEISTCNGLRALDYANTKFSRGYSATGVGMGVCARHEFVLPTSVGDLQKGERYGNMDYIFASALRYISRLLRVIASALPDFPRLVRLKIVMTLFRFVVPKMHIKGHVLLCQLLFSLSFAAGSGQTDGEGIERMWAIDQLEDHWGFWNWSKLIGLAALLRRRLDNARRELKIQEEALETFTLKQIENVPAWKDLIAKFEAPREEGQPEPQNPYEPTCEGLNEAELRKQYAAEDAEAARNGNLPISVLSPSQFVGLGLEIEDEQRRIRVLAEVKKVNLDPTDELGTARRKCNELIKKFRSVQATFTPAALVRLQSADGDSTTDDDNADQRQDIAEDVALLLPSALTKAERKSGCLAEVVDIEIAMRRAQCRALVLLRVQLHAKSRLLTYKHVHSRHQASNTRARALINRNEGKVKLHAEKYQSAWRALVALVGLEHVGFKRLLKDEIRCMEDPGAVPSNKARERAKEKRRAEADARRVWPSATFRWCRRTRPIGWSRWDDDDDDIAGTASGKGKGKGSGESRRVMSWIWEDTATAGSEAELDDAVRIEWSKGSGARLPISLLHIAHSWERRREEVKSWGDDREVLEGKVAYAEKQRALFLDLIARAEVTRTRPESKRAQKARLEGSCWRAEAMKSRTRNARTQVVTWSATRKKTATEMRT</sequence>
<name>A0A8H6WG33_MYCCL</name>
<feature type="region of interest" description="Disordered" evidence="2">
    <location>
        <begin position="115"/>
        <end position="134"/>
    </location>
</feature>
<comment type="caution">
    <text evidence="4">The sequence shown here is derived from an EMBL/GenBank/DDBJ whole genome shotgun (WGS) entry which is preliminary data.</text>
</comment>
<reference evidence="4" key="1">
    <citation type="submission" date="2020-05" db="EMBL/GenBank/DDBJ databases">
        <title>Mycena genomes resolve the evolution of fungal bioluminescence.</title>
        <authorList>
            <person name="Tsai I.J."/>
        </authorList>
    </citation>
    <scope>NUCLEOTIDE SEQUENCE</scope>
    <source>
        <strain evidence="4">110903Hualien_Pintung</strain>
    </source>
</reference>